<feature type="region of interest" description="Disordered" evidence="1">
    <location>
        <begin position="1125"/>
        <end position="1201"/>
    </location>
</feature>
<feature type="compositionally biased region" description="Basic and acidic residues" evidence="1">
    <location>
        <begin position="577"/>
        <end position="586"/>
    </location>
</feature>
<dbReference type="EMBL" id="JBFOLJ010000002">
    <property type="protein sequence ID" value="KAL2553820.1"/>
    <property type="molecule type" value="Genomic_DNA"/>
</dbReference>
<feature type="compositionally biased region" description="Polar residues" evidence="1">
    <location>
        <begin position="1"/>
        <end position="13"/>
    </location>
</feature>
<feature type="region of interest" description="Disordered" evidence="1">
    <location>
        <begin position="279"/>
        <end position="368"/>
    </location>
</feature>
<organism evidence="2 3">
    <name type="scientific">Forsythia ovata</name>
    <dbReference type="NCBI Taxonomy" id="205694"/>
    <lineage>
        <taxon>Eukaryota</taxon>
        <taxon>Viridiplantae</taxon>
        <taxon>Streptophyta</taxon>
        <taxon>Embryophyta</taxon>
        <taxon>Tracheophyta</taxon>
        <taxon>Spermatophyta</taxon>
        <taxon>Magnoliopsida</taxon>
        <taxon>eudicotyledons</taxon>
        <taxon>Gunneridae</taxon>
        <taxon>Pentapetalae</taxon>
        <taxon>asterids</taxon>
        <taxon>lamiids</taxon>
        <taxon>Lamiales</taxon>
        <taxon>Oleaceae</taxon>
        <taxon>Forsythieae</taxon>
        <taxon>Forsythia</taxon>
    </lineage>
</organism>
<dbReference type="Proteomes" id="UP001604277">
    <property type="component" value="Unassembled WGS sequence"/>
</dbReference>
<feature type="compositionally biased region" description="Polar residues" evidence="1">
    <location>
        <begin position="344"/>
        <end position="358"/>
    </location>
</feature>
<reference evidence="3" key="1">
    <citation type="submission" date="2024-07" db="EMBL/GenBank/DDBJ databases">
        <title>Two chromosome-level genome assemblies of Korean endemic species Abeliophyllum distichum and Forsythia ovata (Oleaceae).</title>
        <authorList>
            <person name="Jang H."/>
        </authorList>
    </citation>
    <scope>NUCLEOTIDE SEQUENCE [LARGE SCALE GENOMIC DNA]</scope>
</reference>
<feature type="compositionally biased region" description="Basic and acidic residues" evidence="1">
    <location>
        <begin position="318"/>
        <end position="329"/>
    </location>
</feature>
<accession>A0ABD1WZY5</accession>
<evidence type="ECO:0000313" key="2">
    <source>
        <dbReference type="EMBL" id="KAL2553820.1"/>
    </source>
</evidence>
<feature type="region of interest" description="Disordered" evidence="1">
    <location>
        <begin position="163"/>
        <end position="189"/>
    </location>
</feature>
<feature type="region of interest" description="Disordered" evidence="1">
    <location>
        <begin position="1"/>
        <end position="20"/>
    </location>
</feature>
<keyword evidence="3" id="KW-1185">Reference proteome</keyword>
<feature type="region of interest" description="Disordered" evidence="1">
    <location>
        <begin position="240"/>
        <end position="267"/>
    </location>
</feature>
<comment type="caution">
    <text evidence="2">The sequence shown here is derived from an EMBL/GenBank/DDBJ whole genome shotgun (WGS) entry which is preliminary data.</text>
</comment>
<evidence type="ECO:0000313" key="3">
    <source>
        <dbReference type="Proteomes" id="UP001604277"/>
    </source>
</evidence>
<feature type="region of interest" description="Disordered" evidence="1">
    <location>
        <begin position="561"/>
        <end position="593"/>
    </location>
</feature>
<feature type="compositionally biased region" description="Basic and acidic residues" evidence="1">
    <location>
        <begin position="1144"/>
        <end position="1154"/>
    </location>
</feature>
<dbReference type="PANTHER" id="PTHR31115">
    <property type="entry name" value="OS05G0107300 PROTEIN"/>
    <property type="match status" value="1"/>
</dbReference>
<feature type="compositionally biased region" description="Low complexity" evidence="1">
    <location>
        <begin position="1132"/>
        <end position="1141"/>
    </location>
</feature>
<proteinExistence type="predicted"/>
<protein>
    <submittedName>
        <fullName evidence="2">Uncharacterized protein</fullName>
    </submittedName>
</protein>
<sequence length="1292" mass="141644">MSVSSNFDLSSGSPDRPLYVSGHRRSYGSASFDRLGRFREKMENPLLSSLPNMTRSSSNATQGDVLNFFQCVRFDPKSMVVEHKLNRAVEFKRLASAAVGIPMEDSLPASSKSKSLPPPSLEDLRRLKSGVRECSTKARERVKILNDCLSVINKCFPTVPSRKRSRLDTLSGDRSNTSLPIDRPVSGGSIGTMGSQGYDIMSGFALEHQKSEGQTKNTIPNKRTRTSMLDGRMDVRVNTLARPSGTVDKDGEVSGLSKSSATQSEDRALSIVVDNWEKSKMKKKRSGIKPDAVSSSTVAKPVDGFRESNPGTQPRLPSEARSRLSDSHGSRTTNGGMTIGKAEPSSQDTSLGMHSSVSRAGPDNNPLVHDRRERLSGAEKERVNVKAVNKANACEDFSSGIPTLGTKLNTNARAPRSGLVGGISKLSQVVQRSTASNDWELSNCTNKLAGTGANNRKLSPSTQSASPPVANWVQRPQKISRTARRTSLLPIVPVNDETAAMDTTSNMIGSERCLPGNSFRKIKTKNLSPVALSENEELGAAEIKLRDENKKCEEMDGKSFQKMSTLPLPPRKSKVMSVEDHGDGARRQGRTGRGFTSTRFLMPLTVEKPGNAGTTKQIRTSRLVFDKIERAGRPPTRKLSDKKAHARQRHTTINTAADFPDDVREELLAAANAVTDTAQALSSPLWKKMEPFFRFISDADFAYLRDQVNLGSAVEMSAPMLLDVDSSTLISNGCALNVTGRDETVTRSVEPSPEHLGPGARTPQEISLYQRLVAALIPEEGNEELHCIGNEYLRFDANGSQEMENNIESDTLLSRMSQSSDFSLYHTSNGYKINANGKSFYELDHAMPGNDIISIPDTGTCYDHLQNGLLPDQMMPDIACSEHEYNSMPINDRLLMEIQSIGIYPDLAIDLSQTLDEEINGDIIRLNEKYQKQVCRKKSLHCKLLNSASKARELHAKEFERHALDKLVGMTYEKYMSCRGPRAYGMKSASGKMAKQATLAFVKWTLERYQEFDVTRKSCFGEHLYREMFLSGVSPLVDGQTVSSNTDNESSKLHISSTGCSIDNTTSDHLGTLQSPSSNYQEMYSNVLISGRGSEQTIGREDTWSNRVKKRELLLDDVGGTAMSTSLGVPAGLGSSLSSSAKGKRSERDREGKGNIRRALSRSGATKLGRPASAHVKGERRSKAKPKQKTTQLSASVNGPLGKMLEEPKVVLSSMSKSSEMSENVFGKDKNDHDIDELEESIDFSVLADVLGGQGEDLELLLNMEDDGLQDNDIMGGLHIPMDNIQDFLKHL</sequence>
<gene>
    <name evidence="2" type="ORF">Fot_07439</name>
</gene>
<dbReference type="PANTHER" id="PTHR31115:SF3">
    <property type="entry name" value="EXPRESSED PROTEIN"/>
    <property type="match status" value="1"/>
</dbReference>
<evidence type="ECO:0000256" key="1">
    <source>
        <dbReference type="SAM" id="MobiDB-lite"/>
    </source>
</evidence>
<name>A0ABD1WZY5_9LAMI</name>